<dbReference type="Gene3D" id="1.10.287.950">
    <property type="entry name" value="Methyl-accepting chemotaxis protein"/>
    <property type="match status" value="2"/>
</dbReference>
<gene>
    <name evidence="7" type="ORF">BKA10_000071</name>
</gene>
<evidence type="ECO:0000256" key="1">
    <source>
        <dbReference type="ARBA" id="ARBA00004141"/>
    </source>
</evidence>
<sequence length="728" mass="70970">MTLPIERARSRRPVTWLTLIGVLLLPVVIGGVLVAALYNPVERLDAMNTAVVNNDEPVTLDGQMVPLGRQLTAGLVEGSDDLESNLNWTISNDEDAAAGLADGTYDAVITIPENFSAAATSTAPGNTPERATIEVTTAPDSLIVDDAITAQVTQAAADLMGEQLSSLYLENVFLGFTTLGDQLGEAADGAQQLADGATEAATGAATWADGADTAAAGAYSLADGIRELAGGADGLADGAGGIADGASGLAGGAAQLAAGTTATADGLNTWAAGARDISAGTSDLAGGLQLMADQVGQLPAVPQEIIDGVNEIAGNSGEINTAVTDAAARLAQAAADCAAQGGSAQLCATLAEVSTRTNEALPTITGVIDQSADVAAQVEQLAQFGPALTAGLQDAADGASALAGGMNELADGATATATGAGQLAGGMSDLADGATQLSGGATQLATGAQTFATGAGAAAGGAGEFADGIGQLADGARDLSDGVGQLSDGAGTLAEGLGTAAEALPSYTDDEATDLASVVANPVEASGLGTNIFGASAIPLLAMLALWFGGLASFIALQAVPRHALSSRRPSALLAARSLAPAAAIGAAQGLLVAGIVQLAAEYDAGTWFAFAGLAVLAGVAFAAVNQALVAVFGGAGRWIAALVGVLAVATGIVSTVPGVLTSIAGLMPTTPVYDAMLAALTGAGGVGAGIVGMIVWTGLAFIATIIAVTRRRSTSARAVLTASIATA</sequence>
<dbReference type="GO" id="GO:0016020">
    <property type="term" value="C:membrane"/>
    <property type="evidence" value="ECO:0007669"/>
    <property type="project" value="UniProtKB-SubCell"/>
</dbReference>
<dbReference type="GO" id="GO:0140359">
    <property type="term" value="F:ABC-type transporter activity"/>
    <property type="evidence" value="ECO:0007669"/>
    <property type="project" value="InterPro"/>
</dbReference>
<feature type="domain" description="ABC-2 type transporter transmembrane" evidence="6">
    <location>
        <begin position="17"/>
        <end position="137"/>
    </location>
</feature>
<keyword evidence="2 5" id="KW-0812">Transmembrane</keyword>
<dbReference type="Pfam" id="PF12698">
    <property type="entry name" value="ABC2_membrane_3"/>
    <property type="match status" value="1"/>
</dbReference>
<keyword evidence="4 5" id="KW-0472">Membrane</keyword>
<comment type="subcellular location">
    <subcellularLocation>
        <location evidence="1">Membrane</location>
        <topology evidence="1">Multi-pass membrane protein</topology>
    </subcellularLocation>
</comment>
<dbReference type="SUPFAM" id="SSF58104">
    <property type="entry name" value="Methyl-accepting chemotaxis protein (MCP) signaling domain"/>
    <property type="match status" value="1"/>
</dbReference>
<feature type="transmembrane region" description="Helical" evidence="5">
    <location>
        <begin position="532"/>
        <end position="557"/>
    </location>
</feature>
<dbReference type="InterPro" id="IPR023908">
    <property type="entry name" value="xxxLxxG_rpt"/>
</dbReference>
<proteinExistence type="predicted"/>
<dbReference type="InterPro" id="IPR017500">
    <property type="entry name" value="Phage_infect_YhgE_N"/>
</dbReference>
<dbReference type="AlphaFoldDB" id="A0AA40SLB0"/>
<evidence type="ECO:0000256" key="2">
    <source>
        <dbReference type="ARBA" id="ARBA00022692"/>
    </source>
</evidence>
<keyword evidence="8" id="KW-1185">Reference proteome</keyword>
<dbReference type="NCBIfam" id="TIGR03057">
    <property type="entry name" value="xxxLxxG_by_4"/>
    <property type="match status" value="4"/>
</dbReference>
<dbReference type="NCBIfam" id="TIGR03061">
    <property type="entry name" value="pip_yhgE_Nterm"/>
    <property type="match status" value="1"/>
</dbReference>
<comment type="caution">
    <text evidence="7">The sequence shown here is derived from an EMBL/GenBank/DDBJ whole genome shotgun (WGS) entry which is preliminary data.</text>
</comment>
<dbReference type="PANTHER" id="PTHR43077:SF10">
    <property type="entry name" value="TRANSPORT PERMEASE PROTEIN"/>
    <property type="match status" value="1"/>
</dbReference>
<dbReference type="SUPFAM" id="SSF101967">
    <property type="entry name" value="Adhesin YadA, collagen-binding domain"/>
    <property type="match status" value="1"/>
</dbReference>
<dbReference type="InterPro" id="IPR011049">
    <property type="entry name" value="Serralysin-like_metalloprot_C"/>
</dbReference>
<keyword evidence="3 5" id="KW-1133">Transmembrane helix</keyword>
<dbReference type="InterPro" id="IPR051328">
    <property type="entry name" value="T7SS_ABC-Transporter"/>
</dbReference>
<reference evidence="7 8" key="1">
    <citation type="submission" date="2020-08" db="EMBL/GenBank/DDBJ databases">
        <title>Sequencing the genomes of 1000 actinobacteria strains.</title>
        <authorList>
            <person name="Klenk H.-P."/>
        </authorList>
    </citation>
    <scope>NUCLEOTIDE SEQUENCE [LARGE SCALE GENOMIC DNA]</scope>
    <source>
        <strain evidence="7 8">DSM 19600</strain>
    </source>
</reference>
<dbReference type="RefSeq" id="WP_183497900.1">
    <property type="nucleotide sequence ID" value="NZ_BAABCO010000003.1"/>
</dbReference>
<organism evidence="7 8">
    <name type="scientific">Microbacterium invictum</name>
    <dbReference type="NCBI Taxonomy" id="515415"/>
    <lineage>
        <taxon>Bacteria</taxon>
        <taxon>Bacillati</taxon>
        <taxon>Actinomycetota</taxon>
        <taxon>Actinomycetes</taxon>
        <taxon>Micrococcales</taxon>
        <taxon>Microbacteriaceae</taxon>
        <taxon>Microbacterium</taxon>
    </lineage>
</organism>
<dbReference type="EMBL" id="JACIFH010000001">
    <property type="protein sequence ID" value="MBB4138277.1"/>
    <property type="molecule type" value="Genomic_DNA"/>
</dbReference>
<dbReference type="Proteomes" id="UP000549113">
    <property type="component" value="Unassembled WGS sequence"/>
</dbReference>
<evidence type="ECO:0000256" key="4">
    <source>
        <dbReference type="ARBA" id="ARBA00023136"/>
    </source>
</evidence>
<dbReference type="InterPro" id="IPR013525">
    <property type="entry name" value="ABC2_TM"/>
</dbReference>
<feature type="transmembrane region" description="Helical" evidence="5">
    <location>
        <begin position="578"/>
        <end position="601"/>
    </location>
</feature>
<feature type="transmembrane region" description="Helical" evidence="5">
    <location>
        <begin position="687"/>
        <end position="709"/>
    </location>
</feature>
<feature type="transmembrane region" description="Helical" evidence="5">
    <location>
        <begin position="16"/>
        <end position="38"/>
    </location>
</feature>
<evidence type="ECO:0000313" key="8">
    <source>
        <dbReference type="Proteomes" id="UP000549113"/>
    </source>
</evidence>
<accession>A0AA40SLB0</accession>
<evidence type="ECO:0000256" key="3">
    <source>
        <dbReference type="ARBA" id="ARBA00022989"/>
    </source>
</evidence>
<feature type="transmembrane region" description="Helical" evidence="5">
    <location>
        <begin position="640"/>
        <end position="667"/>
    </location>
</feature>
<evidence type="ECO:0000259" key="6">
    <source>
        <dbReference type="Pfam" id="PF12698"/>
    </source>
</evidence>
<evidence type="ECO:0000256" key="5">
    <source>
        <dbReference type="SAM" id="Phobius"/>
    </source>
</evidence>
<feature type="transmembrane region" description="Helical" evidence="5">
    <location>
        <begin position="607"/>
        <end position="633"/>
    </location>
</feature>
<dbReference type="PANTHER" id="PTHR43077">
    <property type="entry name" value="TRANSPORT PERMEASE YVFS-RELATED"/>
    <property type="match status" value="1"/>
</dbReference>
<evidence type="ECO:0000313" key="7">
    <source>
        <dbReference type="EMBL" id="MBB4138277.1"/>
    </source>
</evidence>
<protein>
    <submittedName>
        <fullName evidence="7">Membrane protein</fullName>
    </submittedName>
</protein>
<dbReference type="Gene3D" id="3.40.1710.10">
    <property type="entry name" value="abc type-2 transporter like domain"/>
    <property type="match status" value="1"/>
</dbReference>
<name>A0AA40SLB0_9MICO</name>